<evidence type="ECO:0000313" key="2">
    <source>
        <dbReference type="EMBL" id="EEG77124.1"/>
    </source>
</evidence>
<reference evidence="2 3" key="1">
    <citation type="submission" date="2009-02" db="EMBL/GenBank/DDBJ databases">
        <title>Sequencing of the draft genome and assembly of Dethiobacter alkaliphilus AHT 1.</title>
        <authorList>
            <consortium name="US DOE Joint Genome Institute (JGI-PGF)"/>
            <person name="Lucas S."/>
            <person name="Copeland A."/>
            <person name="Lapidus A."/>
            <person name="Glavina del Rio T."/>
            <person name="Dalin E."/>
            <person name="Tice H."/>
            <person name="Bruce D."/>
            <person name="Goodwin L."/>
            <person name="Pitluck S."/>
            <person name="Larimer F."/>
            <person name="Land M.L."/>
            <person name="Hauser L."/>
            <person name="Muyzer G."/>
        </authorList>
    </citation>
    <scope>NUCLEOTIDE SEQUENCE [LARGE SCALE GENOMIC DNA]</scope>
    <source>
        <strain evidence="2 3">AHT 1</strain>
    </source>
</reference>
<proteinExistence type="predicted"/>
<dbReference type="EMBL" id="ACJM01000009">
    <property type="protein sequence ID" value="EEG77124.1"/>
    <property type="molecule type" value="Genomic_DNA"/>
</dbReference>
<feature type="region of interest" description="Disordered" evidence="1">
    <location>
        <begin position="18"/>
        <end position="37"/>
    </location>
</feature>
<organism evidence="2 3">
    <name type="scientific">Dethiobacter alkaliphilus AHT 1</name>
    <dbReference type="NCBI Taxonomy" id="555088"/>
    <lineage>
        <taxon>Bacteria</taxon>
        <taxon>Bacillati</taxon>
        <taxon>Bacillota</taxon>
        <taxon>Dethiobacteria</taxon>
        <taxon>Dethiobacterales</taxon>
        <taxon>Dethiobacteraceae</taxon>
        <taxon>Dethiobacter</taxon>
    </lineage>
</organism>
<accession>C0GHB8</accession>
<sequence length="37" mass="3932">MGYCYNSSENVGCVCGGPGDNPGPLFSKEKLEEGYDD</sequence>
<name>C0GHB8_DETAL</name>
<dbReference type="Proteomes" id="UP000006443">
    <property type="component" value="Unassembled WGS sequence"/>
</dbReference>
<comment type="caution">
    <text evidence="2">The sequence shown here is derived from an EMBL/GenBank/DDBJ whole genome shotgun (WGS) entry which is preliminary data.</text>
</comment>
<keyword evidence="3" id="KW-1185">Reference proteome</keyword>
<dbReference type="AlphaFoldDB" id="C0GHB8"/>
<evidence type="ECO:0000256" key="1">
    <source>
        <dbReference type="SAM" id="MobiDB-lite"/>
    </source>
</evidence>
<evidence type="ECO:0000313" key="3">
    <source>
        <dbReference type="Proteomes" id="UP000006443"/>
    </source>
</evidence>
<protein>
    <submittedName>
        <fullName evidence="2">Uncharacterized protein</fullName>
    </submittedName>
</protein>
<gene>
    <name evidence="2" type="ORF">DealDRAFT_1877</name>
</gene>
<dbReference type="STRING" id="555088.DealDRAFT_1877"/>
<feature type="compositionally biased region" description="Basic and acidic residues" evidence="1">
    <location>
        <begin position="27"/>
        <end position="37"/>
    </location>
</feature>